<dbReference type="GO" id="GO:0015627">
    <property type="term" value="C:type II protein secretion system complex"/>
    <property type="evidence" value="ECO:0007669"/>
    <property type="project" value="InterPro"/>
</dbReference>
<dbReference type="Pfam" id="PF01203">
    <property type="entry name" value="T2SSN"/>
    <property type="match status" value="1"/>
</dbReference>
<evidence type="ECO:0000256" key="1">
    <source>
        <dbReference type="ARBA" id="ARBA00004533"/>
    </source>
</evidence>
<evidence type="ECO:0000256" key="3">
    <source>
        <dbReference type="ARBA" id="ARBA00021563"/>
    </source>
</evidence>
<evidence type="ECO:0000256" key="10">
    <source>
        <dbReference type="ARBA" id="ARBA00030772"/>
    </source>
</evidence>
<dbReference type="STRING" id="650891.SAMN05216203_2957"/>
<reference evidence="11 12" key="1">
    <citation type="submission" date="2016-10" db="EMBL/GenBank/DDBJ databases">
        <authorList>
            <person name="de Groot N.N."/>
        </authorList>
    </citation>
    <scope>NUCLEOTIDE SEQUENCE [LARGE SCALE GENOMIC DNA]</scope>
    <source>
        <strain evidence="11 12">CGMCC 1.9167</strain>
    </source>
</reference>
<gene>
    <name evidence="11" type="ORF">SAMN05216203_2957</name>
</gene>
<evidence type="ECO:0000256" key="2">
    <source>
        <dbReference type="ARBA" id="ARBA00007208"/>
    </source>
</evidence>
<protein>
    <recommendedName>
        <fullName evidence="3">Type II secretion system protein N</fullName>
    </recommendedName>
    <alternativeName>
        <fullName evidence="10">General secretion pathway protein N</fullName>
    </alternativeName>
</protein>
<keyword evidence="8" id="KW-0653">Protein transport</keyword>
<keyword evidence="4" id="KW-0813">Transport</keyword>
<keyword evidence="7" id="KW-0812">Transmembrane</keyword>
<dbReference type="GO" id="GO:0015628">
    <property type="term" value="P:protein secretion by the type II secretion system"/>
    <property type="evidence" value="ECO:0007669"/>
    <property type="project" value="InterPro"/>
</dbReference>
<evidence type="ECO:0000313" key="12">
    <source>
        <dbReference type="Proteomes" id="UP000198644"/>
    </source>
</evidence>
<evidence type="ECO:0000256" key="4">
    <source>
        <dbReference type="ARBA" id="ARBA00022448"/>
    </source>
</evidence>
<dbReference type="GO" id="GO:0005886">
    <property type="term" value="C:plasma membrane"/>
    <property type="evidence" value="ECO:0007669"/>
    <property type="project" value="UniProtKB-SubCell"/>
</dbReference>
<evidence type="ECO:0000256" key="5">
    <source>
        <dbReference type="ARBA" id="ARBA00022475"/>
    </source>
</evidence>
<sequence>MTDTPKRSFLRPGKIILLLLLALLAYAVALVVWMPAGWVWSQAAPRVQLPQGVQVQQVSGSLWQGAAGLRIQQRPVRMTWALSWPDLVELRQPLDVTLETVSSRVAGDVMLGWPASVAVDATGRIHVPEFEAMIRQAGGALLEGDVIIDRLRLSATDSGLQSATGSARWPGGEVSWPMGDTRQTTVFPPMQATLTDSTRGIFLTVSEQGRPDPAADATITYSGMMEVRVYKRMVDLAGQQWSTSAAPGDVIFQVQQPLVPGGRF</sequence>
<evidence type="ECO:0000256" key="7">
    <source>
        <dbReference type="ARBA" id="ARBA00022692"/>
    </source>
</evidence>
<keyword evidence="12" id="KW-1185">Reference proteome</keyword>
<evidence type="ECO:0000256" key="9">
    <source>
        <dbReference type="ARBA" id="ARBA00023136"/>
    </source>
</evidence>
<dbReference type="RefSeq" id="WP_092014727.1">
    <property type="nucleotide sequence ID" value="NZ_FOYW01000002.1"/>
</dbReference>
<comment type="similarity">
    <text evidence="2">Belongs to the GSP N family.</text>
</comment>
<keyword evidence="9" id="KW-0472">Membrane</keyword>
<proteinExistence type="inferred from homology"/>
<dbReference type="Proteomes" id="UP000198644">
    <property type="component" value="Unassembled WGS sequence"/>
</dbReference>
<name>A0A1I6JEU3_9GAMM</name>
<evidence type="ECO:0000313" key="11">
    <source>
        <dbReference type="EMBL" id="SFR77543.1"/>
    </source>
</evidence>
<keyword evidence="5" id="KW-1003">Cell membrane</keyword>
<keyword evidence="6" id="KW-0997">Cell inner membrane</keyword>
<dbReference type="OrthoDB" id="6359046at2"/>
<dbReference type="InterPro" id="IPR022792">
    <property type="entry name" value="T2SS_protein-GspN"/>
</dbReference>
<evidence type="ECO:0000256" key="8">
    <source>
        <dbReference type="ARBA" id="ARBA00022927"/>
    </source>
</evidence>
<dbReference type="EMBL" id="FOYW01000002">
    <property type="protein sequence ID" value="SFR77543.1"/>
    <property type="molecule type" value="Genomic_DNA"/>
</dbReference>
<accession>A0A1I6JEU3</accession>
<comment type="subcellular location">
    <subcellularLocation>
        <location evidence="1">Cell inner membrane</location>
    </subcellularLocation>
</comment>
<dbReference type="AlphaFoldDB" id="A0A1I6JEU3"/>
<organism evidence="11 12">
    <name type="scientific">Marinobacter daqiaonensis</name>
    <dbReference type="NCBI Taxonomy" id="650891"/>
    <lineage>
        <taxon>Bacteria</taxon>
        <taxon>Pseudomonadati</taxon>
        <taxon>Pseudomonadota</taxon>
        <taxon>Gammaproteobacteria</taxon>
        <taxon>Pseudomonadales</taxon>
        <taxon>Marinobacteraceae</taxon>
        <taxon>Marinobacter</taxon>
    </lineage>
</organism>
<evidence type="ECO:0000256" key="6">
    <source>
        <dbReference type="ARBA" id="ARBA00022519"/>
    </source>
</evidence>